<feature type="domain" description="Response regulatory" evidence="10">
    <location>
        <begin position="386"/>
        <end position="506"/>
    </location>
</feature>
<dbReference type="CDD" id="cd06225">
    <property type="entry name" value="HAMP"/>
    <property type="match status" value="1"/>
</dbReference>
<evidence type="ECO:0000259" key="11">
    <source>
        <dbReference type="PROSITE" id="PS50885"/>
    </source>
</evidence>
<dbReference type="FunFam" id="3.30.565.10:FF:000010">
    <property type="entry name" value="Sensor histidine kinase RcsC"/>
    <property type="match status" value="1"/>
</dbReference>
<comment type="caution">
    <text evidence="12">The sequence shown here is derived from an EMBL/GenBank/DDBJ whole genome shotgun (WGS) entry which is preliminary data.</text>
</comment>
<evidence type="ECO:0000259" key="9">
    <source>
        <dbReference type="PROSITE" id="PS50109"/>
    </source>
</evidence>
<dbReference type="AlphaFoldDB" id="A0A1V1P2C9"/>
<dbReference type="InterPro" id="IPR005467">
    <property type="entry name" value="His_kinase_dom"/>
</dbReference>
<accession>A0A1V1P2C9</accession>
<dbReference type="SMART" id="SM00387">
    <property type="entry name" value="HATPase_c"/>
    <property type="match status" value="1"/>
</dbReference>
<feature type="modified residue" description="4-aspartylphosphate" evidence="8">
    <location>
        <position position="440"/>
    </location>
</feature>
<dbReference type="PRINTS" id="PR00344">
    <property type="entry name" value="BCTRLSENSOR"/>
</dbReference>
<evidence type="ECO:0000256" key="4">
    <source>
        <dbReference type="ARBA" id="ARBA00022553"/>
    </source>
</evidence>
<evidence type="ECO:0000256" key="2">
    <source>
        <dbReference type="ARBA" id="ARBA00004370"/>
    </source>
</evidence>
<dbReference type="PROSITE" id="PS50109">
    <property type="entry name" value="HIS_KIN"/>
    <property type="match status" value="1"/>
</dbReference>
<dbReference type="Gene3D" id="3.40.50.2300">
    <property type="match status" value="2"/>
</dbReference>
<dbReference type="SUPFAM" id="SSF52172">
    <property type="entry name" value="CheY-like"/>
    <property type="match status" value="2"/>
</dbReference>
<dbReference type="InterPro" id="IPR036097">
    <property type="entry name" value="HisK_dim/P_sf"/>
</dbReference>
<dbReference type="Gene3D" id="1.10.287.130">
    <property type="match status" value="1"/>
</dbReference>
<evidence type="ECO:0000256" key="8">
    <source>
        <dbReference type="PROSITE-ProRule" id="PRU00169"/>
    </source>
</evidence>
<dbReference type="PROSITE" id="PS50885">
    <property type="entry name" value="HAMP"/>
    <property type="match status" value="1"/>
</dbReference>
<protein>
    <recommendedName>
        <fullName evidence="3">histidine kinase</fullName>
        <ecNumber evidence="3">2.7.13.3</ecNumber>
    </recommendedName>
</protein>
<dbReference type="SMART" id="SM00448">
    <property type="entry name" value="REC"/>
    <property type="match status" value="2"/>
</dbReference>
<dbReference type="PANTHER" id="PTHR45339">
    <property type="entry name" value="HYBRID SIGNAL TRANSDUCTION HISTIDINE KINASE J"/>
    <property type="match status" value="1"/>
</dbReference>
<evidence type="ECO:0000313" key="13">
    <source>
        <dbReference type="Proteomes" id="UP000189670"/>
    </source>
</evidence>
<dbReference type="CDD" id="cd00082">
    <property type="entry name" value="HisKA"/>
    <property type="match status" value="1"/>
</dbReference>
<feature type="modified residue" description="4-aspartylphosphate" evidence="8">
    <location>
        <position position="571"/>
    </location>
</feature>
<dbReference type="InterPro" id="IPR001789">
    <property type="entry name" value="Sig_transdc_resp-reg_receiver"/>
</dbReference>
<comment type="catalytic activity">
    <reaction evidence="1">
        <text>ATP + protein L-histidine = ADP + protein N-phospho-L-histidine.</text>
        <dbReference type="EC" id="2.7.13.3"/>
    </reaction>
</comment>
<evidence type="ECO:0000259" key="10">
    <source>
        <dbReference type="PROSITE" id="PS50110"/>
    </source>
</evidence>
<dbReference type="PANTHER" id="PTHR45339:SF1">
    <property type="entry name" value="HYBRID SIGNAL TRANSDUCTION HISTIDINE KINASE J"/>
    <property type="match status" value="1"/>
</dbReference>
<evidence type="ECO:0000256" key="3">
    <source>
        <dbReference type="ARBA" id="ARBA00012438"/>
    </source>
</evidence>
<reference evidence="13" key="1">
    <citation type="submission" date="2012-11" db="EMBL/GenBank/DDBJ databases">
        <authorList>
            <person name="Lucero-Rivera Y.E."/>
            <person name="Tovar-Ramirez D."/>
        </authorList>
    </citation>
    <scope>NUCLEOTIDE SEQUENCE [LARGE SCALE GENOMIC DNA]</scope>
    <source>
        <strain evidence="13">Araruama</strain>
    </source>
</reference>
<evidence type="ECO:0000256" key="5">
    <source>
        <dbReference type="ARBA" id="ARBA00022679"/>
    </source>
</evidence>
<dbReference type="InterPro" id="IPR003661">
    <property type="entry name" value="HisK_dim/P_dom"/>
</dbReference>
<dbReference type="EC" id="2.7.13.3" evidence="3"/>
<dbReference type="Pfam" id="PF00072">
    <property type="entry name" value="Response_reg"/>
    <property type="match status" value="2"/>
</dbReference>
<feature type="domain" description="Histidine kinase" evidence="9">
    <location>
        <begin position="151"/>
        <end position="371"/>
    </location>
</feature>
<keyword evidence="7" id="KW-0902">Two-component regulatory system</keyword>
<feature type="domain" description="Response regulatory" evidence="10">
    <location>
        <begin position="522"/>
        <end position="630"/>
    </location>
</feature>
<dbReference type="CDD" id="cd16922">
    <property type="entry name" value="HATPase_EvgS-ArcB-TorS-like"/>
    <property type="match status" value="1"/>
</dbReference>
<dbReference type="Gene3D" id="3.30.565.10">
    <property type="entry name" value="Histidine kinase-like ATPase, C-terminal domain"/>
    <property type="match status" value="1"/>
</dbReference>
<name>A0A1V1P2C9_9BACT</name>
<dbReference type="GO" id="GO:0016020">
    <property type="term" value="C:membrane"/>
    <property type="evidence" value="ECO:0007669"/>
    <property type="project" value="UniProtKB-SubCell"/>
</dbReference>
<proteinExistence type="predicted"/>
<organism evidence="12 13">
    <name type="scientific">Candidatus Magnetoglobus multicellularis str. Araruama</name>
    <dbReference type="NCBI Taxonomy" id="890399"/>
    <lineage>
        <taxon>Bacteria</taxon>
        <taxon>Pseudomonadati</taxon>
        <taxon>Thermodesulfobacteriota</taxon>
        <taxon>Desulfobacteria</taxon>
        <taxon>Desulfobacterales</taxon>
        <taxon>Desulfobacteraceae</taxon>
        <taxon>Candidatus Magnetoglobus</taxon>
    </lineage>
</organism>
<dbReference type="InterPro" id="IPR036890">
    <property type="entry name" value="HATPase_C_sf"/>
</dbReference>
<comment type="subcellular location">
    <subcellularLocation>
        <location evidence="2">Membrane</location>
    </subcellularLocation>
</comment>
<dbReference type="Pfam" id="PF02518">
    <property type="entry name" value="HATPase_c"/>
    <property type="match status" value="1"/>
</dbReference>
<gene>
    <name evidence="12" type="ORF">OMM_04254</name>
</gene>
<evidence type="ECO:0000313" key="12">
    <source>
        <dbReference type="EMBL" id="ETR68953.1"/>
    </source>
</evidence>
<evidence type="ECO:0000256" key="6">
    <source>
        <dbReference type="ARBA" id="ARBA00022777"/>
    </source>
</evidence>
<dbReference type="SMART" id="SM00388">
    <property type="entry name" value="HisKA"/>
    <property type="match status" value="1"/>
</dbReference>
<dbReference type="GO" id="GO:0000155">
    <property type="term" value="F:phosphorelay sensor kinase activity"/>
    <property type="evidence" value="ECO:0007669"/>
    <property type="project" value="InterPro"/>
</dbReference>
<dbReference type="Pfam" id="PF00512">
    <property type="entry name" value="HisKA"/>
    <property type="match status" value="1"/>
</dbReference>
<keyword evidence="5" id="KW-0808">Transferase</keyword>
<keyword evidence="4 8" id="KW-0597">Phosphoprotein</keyword>
<evidence type="ECO:0000256" key="7">
    <source>
        <dbReference type="ARBA" id="ARBA00023012"/>
    </source>
</evidence>
<feature type="domain" description="HAMP" evidence="11">
    <location>
        <begin position="82"/>
        <end position="136"/>
    </location>
</feature>
<dbReference type="PROSITE" id="PS50110">
    <property type="entry name" value="RESPONSE_REGULATORY"/>
    <property type="match status" value="2"/>
</dbReference>
<dbReference type="Proteomes" id="UP000189670">
    <property type="component" value="Unassembled WGS sequence"/>
</dbReference>
<dbReference type="SUPFAM" id="SSF47384">
    <property type="entry name" value="Homodimeric domain of signal transducing histidine kinase"/>
    <property type="match status" value="1"/>
</dbReference>
<evidence type="ECO:0000256" key="1">
    <source>
        <dbReference type="ARBA" id="ARBA00000085"/>
    </source>
</evidence>
<dbReference type="SUPFAM" id="SSF55874">
    <property type="entry name" value="ATPase domain of HSP90 chaperone/DNA topoisomerase II/histidine kinase"/>
    <property type="match status" value="1"/>
</dbReference>
<sequence>MNKSETDRIDRITESVYYLLKGQIPQKINCKKDTADEIRQLSEMINDLIDQFSDIKQSIVPLASGNLNIAIPKNNFLASPFKQLHSSLQHLTWQTQQIAKGDFAQQVDFMGDFSQAFNTMTNALKESQDQLIHEVEKFKQLAELKDNYLNIMAHDIRTPIGAVIGFSDILLESNLPDQTREYVETIKRNSTYLLNLINNILDMAKLEKHKMDLESISFSLETLGSDIGKLIAPKLSENTQFIFDCDPNLPDKLLGDPNRLRQVLINLLGNAAKFTHRGSVSLMIKHISENDSHNQIRFSIKDTGVGIAKENLSRLFQPFSQENSSIASKYGGTGLGLAISKEIVELMGGTIHVESTPDQGTEFYFDIDLKAASESLTKPSLHQHANILVIDDNLNVLEIISHQLETRQIRFSVCNDSTQAMKVLGQGIKEKTPFTLAIIDIDMPEINGFELAEQIKNHPVLKYLRVVAYTSHTQELTKHANPGLFSMVFSKPLSSQALARIVQEASYSFDEEKAFCSLTNKKILVVDDNAVNRFIVKRLLEKQEMIVHEAENGLISIQKVGQDHYDFVLMDHLMPEMDGIESIERIRKNPENHDLRILAYTANDDPAGIELFLQKGADGVVKNQLTMKIW</sequence>
<dbReference type="InterPro" id="IPR003594">
    <property type="entry name" value="HATPase_dom"/>
</dbReference>
<dbReference type="CDD" id="cd17546">
    <property type="entry name" value="REC_hyHK_CKI1_RcsC-like"/>
    <property type="match status" value="2"/>
</dbReference>
<keyword evidence="6" id="KW-0418">Kinase</keyword>
<dbReference type="InterPro" id="IPR004358">
    <property type="entry name" value="Sig_transdc_His_kin-like_C"/>
</dbReference>
<dbReference type="InterPro" id="IPR011006">
    <property type="entry name" value="CheY-like_superfamily"/>
</dbReference>
<dbReference type="InterPro" id="IPR003660">
    <property type="entry name" value="HAMP_dom"/>
</dbReference>
<dbReference type="EMBL" id="ATBP01000786">
    <property type="protein sequence ID" value="ETR68953.1"/>
    <property type="molecule type" value="Genomic_DNA"/>
</dbReference>